<gene>
    <name evidence="3" type="ORF">NZD86_04080</name>
</gene>
<evidence type="ECO:0000259" key="2">
    <source>
        <dbReference type="Pfam" id="PF01370"/>
    </source>
</evidence>
<comment type="similarity">
    <text evidence="1">Belongs to the NAD(P)-dependent epimerase/dehydratase family.</text>
</comment>
<dbReference type="InterPro" id="IPR036291">
    <property type="entry name" value="NAD(P)-bd_dom_sf"/>
</dbReference>
<feature type="domain" description="NAD-dependent epimerase/dehydratase" evidence="2">
    <location>
        <begin position="2"/>
        <end position="196"/>
    </location>
</feature>
<name>A0ABY6Z493_9BACL</name>
<evidence type="ECO:0000313" key="4">
    <source>
        <dbReference type="Proteomes" id="UP001164803"/>
    </source>
</evidence>
<reference evidence="3" key="1">
    <citation type="submission" date="2022-08" db="EMBL/GenBank/DDBJ databases">
        <title>Alicyclobacillus dauci DSM2870, complete genome.</title>
        <authorList>
            <person name="Wang Q."/>
            <person name="Cai R."/>
            <person name="Wang Z."/>
        </authorList>
    </citation>
    <scope>NUCLEOTIDE SEQUENCE</scope>
    <source>
        <strain evidence="3">DSM 28700</strain>
    </source>
</reference>
<dbReference type="EMBL" id="CP104064">
    <property type="protein sequence ID" value="WAH37699.1"/>
    <property type="molecule type" value="Genomic_DNA"/>
</dbReference>
<protein>
    <submittedName>
        <fullName evidence="3">SDR family oxidoreductase</fullName>
    </submittedName>
</protein>
<dbReference type="Proteomes" id="UP001164803">
    <property type="component" value="Chromosome"/>
</dbReference>
<keyword evidence="4" id="KW-1185">Reference proteome</keyword>
<evidence type="ECO:0000313" key="3">
    <source>
        <dbReference type="EMBL" id="WAH37699.1"/>
    </source>
</evidence>
<dbReference type="RefSeq" id="WP_268045216.1">
    <property type="nucleotide sequence ID" value="NZ_CP104064.1"/>
</dbReference>
<dbReference type="SUPFAM" id="SSF51735">
    <property type="entry name" value="NAD(P)-binding Rossmann-fold domains"/>
    <property type="match status" value="1"/>
</dbReference>
<dbReference type="CDD" id="cd08946">
    <property type="entry name" value="SDR_e"/>
    <property type="match status" value="1"/>
</dbReference>
<sequence length="260" mass="29214">MIGGRGFVGSAIVHELINRGDNVWVPSRDDHSIFSQPLGDVIYAAGVTSDFRSRVLETGEAHICLLKTILEKATFRSLIYLSSTRVYGDGESYEEAPIQVNPLSLEHVYNLTKLTGEALCLHSGRPTKIVRLSNVIGEDEAAGHFFSMLLHEGQETGNIILRSSPQSEKDYIWIDDVVELVLSIMTRGKENIYNVASGKNISHAEVLEWIHKLTGALWSCDNTYKPVIYRNIDIEKIKNEFGFVPKNPFEAFFKRKTEGR</sequence>
<accession>A0ABY6Z493</accession>
<proteinExistence type="inferred from homology"/>
<organism evidence="3 4">
    <name type="scientific">Alicyclobacillus dauci</name>
    <dbReference type="NCBI Taxonomy" id="1475485"/>
    <lineage>
        <taxon>Bacteria</taxon>
        <taxon>Bacillati</taxon>
        <taxon>Bacillota</taxon>
        <taxon>Bacilli</taxon>
        <taxon>Bacillales</taxon>
        <taxon>Alicyclobacillaceae</taxon>
        <taxon>Alicyclobacillus</taxon>
    </lineage>
</organism>
<dbReference type="Gene3D" id="3.40.50.720">
    <property type="entry name" value="NAD(P)-binding Rossmann-like Domain"/>
    <property type="match status" value="1"/>
</dbReference>
<dbReference type="Pfam" id="PF01370">
    <property type="entry name" value="Epimerase"/>
    <property type="match status" value="1"/>
</dbReference>
<evidence type="ECO:0000256" key="1">
    <source>
        <dbReference type="ARBA" id="ARBA00007637"/>
    </source>
</evidence>
<dbReference type="PANTHER" id="PTHR43000">
    <property type="entry name" value="DTDP-D-GLUCOSE 4,6-DEHYDRATASE-RELATED"/>
    <property type="match status" value="1"/>
</dbReference>
<dbReference type="InterPro" id="IPR001509">
    <property type="entry name" value="Epimerase_deHydtase"/>
</dbReference>